<gene>
    <name evidence="4" type="ORF">CBER1_07692</name>
</gene>
<feature type="compositionally biased region" description="Polar residues" evidence="2">
    <location>
        <begin position="17"/>
        <end position="37"/>
    </location>
</feature>
<dbReference type="InterPro" id="IPR011990">
    <property type="entry name" value="TPR-like_helical_dom_sf"/>
</dbReference>
<dbReference type="OrthoDB" id="2017974at2759"/>
<dbReference type="FunFam" id="1.25.40.10:FF:000202">
    <property type="entry name" value="Unplaced genomic scaffold supercont1.7, whole genome shotgun sequence"/>
    <property type="match status" value="1"/>
</dbReference>
<feature type="region of interest" description="Disordered" evidence="2">
    <location>
        <begin position="562"/>
        <end position="584"/>
    </location>
</feature>
<comment type="subcellular location">
    <subcellularLocation>
        <location evidence="1">Nucleus</location>
    </subcellularLocation>
</comment>
<sequence>MLPPASFHAAREPISPATCSQNGPMYKSPASSESGESMNDDPDNGATHELPAQADSPGATGHTAEAFGRLSFEHRRNASGEHLARQRGRPLYAECDPLVSKRSASRELTKPGGRQSPRLAASPKQPQRAATWATRCRAQAQRRPGPKRVNSYDYPRAPAPGVTHAHATSVPPRPQGNSGAKHRDSGCDSGYASRQNTGRCPEGAPAKPCASSNGGADAKTLAGVAKQQAELRYTSADGQRLAMLLQPNSSPISTEQLAAEVKGIYAGLVMVEAKCINIDAAQAADPQSPRGAEQWQALIALHRTLLYEHHDFLMATRHPSATPALRGLAIKYSMPARMWKHGIHAFLEVLRHRRPQSQDYMLAFIYLAYQMMALLLETVPSFTDTWIECLGDLARYRMAVEEEKEAHATWGGVAARWYTMASDRHPAIGRLYHHLGILERPSLRKFCYYSKSLTCVVPFSNARDSLSTLCAPIVQDQQTIQSSRQSAEARIVTYHALVFTRRDLSTVAMVQKDSLQLLGDQPAKLRDFGAYFAAANIAALFQLGNPKNQLWQTYHIAVDRTAADRPNSRTKQPPSSLSEPNEDLSMDPYLQSSKEYFAGSFNYVLQHYATLESFTQSLSYIHVTLVYLHSLYTVRTRTSNDACQHKNNTFSSFLPWGLDFSALASFLTFLAQQQDQPITAQMLECARQGTFLAPTSDLLASSQRESQHTKPLSEDHVIRGHVWSQFYFSPGWFDGQGEDDGRSIETASMMTARAMRVLWLGLFLAFHTELLSYDVQSQVFSATAATPPAAATSIFDDVLPMTEHETSSITESVRPAEADMASSTAVETTSVLLATSPTRTNGSSDSSEDGYTVVKTKGRQGCRAHSSPNGAKAIPNKINGAKANSKKTNGAKAIPSKTKKDLHDHNAFQVVDENGEMVPNGQIAEVRG</sequence>
<dbReference type="GO" id="GO:0070034">
    <property type="term" value="F:telomerase RNA binding"/>
    <property type="evidence" value="ECO:0007669"/>
    <property type="project" value="TreeGrafter"/>
</dbReference>
<feature type="region of interest" description="Disordered" evidence="2">
    <location>
        <begin position="1"/>
        <end position="214"/>
    </location>
</feature>
<comment type="function">
    <text evidence="1">Plays a role in nonsense-mediated mRNA decay.</text>
</comment>
<protein>
    <recommendedName>
        <fullName evidence="1">Nonsense-mediated mRNA decay factor</fullName>
    </recommendedName>
</protein>
<feature type="region of interest" description="Disordered" evidence="2">
    <location>
        <begin position="858"/>
        <end position="904"/>
    </location>
</feature>
<keyword evidence="5" id="KW-1185">Reference proteome</keyword>
<dbReference type="InterPro" id="IPR045153">
    <property type="entry name" value="Est1/Ebs1-like"/>
</dbReference>
<dbReference type="Pfam" id="PF10373">
    <property type="entry name" value="EST1_DNA_bind"/>
    <property type="match status" value="1"/>
</dbReference>
<evidence type="ECO:0000259" key="3">
    <source>
        <dbReference type="Pfam" id="PF10373"/>
    </source>
</evidence>
<dbReference type="GO" id="GO:0005697">
    <property type="term" value="C:telomerase holoenzyme complex"/>
    <property type="evidence" value="ECO:0007669"/>
    <property type="project" value="TreeGrafter"/>
</dbReference>
<dbReference type="STRING" id="357750.A0A2S6BT98"/>
<proteinExistence type="predicted"/>
<dbReference type="GO" id="GO:0042162">
    <property type="term" value="F:telomeric DNA binding"/>
    <property type="evidence" value="ECO:0007669"/>
    <property type="project" value="TreeGrafter"/>
</dbReference>
<organism evidence="4 5">
    <name type="scientific">Cercospora berteroae</name>
    <dbReference type="NCBI Taxonomy" id="357750"/>
    <lineage>
        <taxon>Eukaryota</taxon>
        <taxon>Fungi</taxon>
        <taxon>Dikarya</taxon>
        <taxon>Ascomycota</taxon>
        <taxon>Pezizomycotina</taxon>
        <taxon>Dothideomycetes</taxon>
        <taxon>Dothideomycetidae</taxon>
        <taxon>Mycosphaerellales</taxon>
        <taxon>Mycosphaerellaceae</taxon>
        <taxon>Cercospora</taxon>
    </lineage>
</organism>
<feature type="domain" description="DNA/RNA-binding" evidence="3">
    <location>
        <begin position="414"/>
        <end position="634"/>
    </location>
</feature>
<feature type="compositionally biased region" description="Basic and acidic residues" evidence="2">
    <location>
        <begin position="71"/>
        <end position="84"/>
    </location>
</feature>
<dbReference type="Proteomes" id="UP000237631">
    <property type="component" value="Unassembled WGS sequence"/>
</dbReference>
<dbReference type="AlphaFoldDB" id="A0A2S6BT98"/>
<evidence type="ECO:0000313" key="4">
    <source>
        <dbReference type="EMBL" id="PPJ50710.1"/>
    </source>
</evidence>
<comment type="caution">
    <text evidence="4">The sequence shown here is derived from an EMBL/GenBank/DDBJ whole genome shotgun (WGS) entry which is preliminary data.</text>
</comment>
<dbReference type="EMBL" id="PNEN01001778">
    <property type="protein sequence ID" value="PPJ50710.1"/>
    <property type="molecule type" value="Genomic_DNA"/>
</dbReference>
<dbReference type="GO" id="GO:0000184">
    <property type="term" value="P:nuclear-transcribed mRNA catabolic process, nonsense-mediated decay"/>
    <property type="evidence" value="ECO:0007669"/>
    <property type="project" value="UniProtKB-KW"/>
</dbReference>
<accession>A0A2S6BT98</accession>
<keyword evidence="1" id="KW-0539">Nucleus</keyword>
<dbReference type="PANTHER" id="PTHR15696:SF0">
    <property type="entry name" value="TELOMERASE-BINDING PROTEIN EST1A"/>
    <property type="match status" value="1"/>
</dbReference>
<dbReference type="PANTHER" id="PTHR15696">
    <property type="entry name" value="SMG-7 SUPPRESSOR WITH MORPHOLOGICAL EFFECT ON GENITALIA PROTEIN 7"/>
    <property type="match status" value="1"/>
</dbReference>
<dbReference type="SUPFAM" id="SSF48452">
    <property type="entry name" value="TPR-like"/>
    <property type="match status" value="1"/>
</dbReference>
<feature type="compositionally biased region" description="Polar residues" evidence="2">
    <location>
        <begin position="569"/>
        <end position="579"/>
    </location>
</feature>
<evidence type="ECO:0000256" key="1">
    <source>
        <dbReference type="RuleBase" id="RU369098"/>
    </source>
</evidence>
<name>A0A2S6BT98_9PEZI</name>
<evidence type="ECO:0000256" key="2">
    <source>
        <dbReference type="SAM" id="MobiDB-lite"/>
    </source>
</evidence>
<evidence type="ECO:0000313" key="5">
    <source>
        <dbReference type="Proteomes" id="UP000237631"/>
    </source>
</evidence>
<reference evidence="5" key="1">
    <citation type="journal article" date="2017" name="bioRxiv">
        <title>Conservation of a gene cluster reveals novel cercosporin biosynthetic mechanisms and extends production to the genus Colletotrichum.</title>
        <authorList>
            <person name="de Jonge R."/>
            <person name="Ebert M.K."/>
            <person name="Huitt-Roehl C.R."/>
            <person name="Pal P."/>
            <person name="Suttle J.C."/>
            <person name="Spanner R.E."/>
            <person name="Neubauer J.D."/>
            <person name="Jurick W.M.II."/>
            <person name="Stott K.A."/>
            <person name="Secor G.A."/>
            <person name="Thomma B.P.H.J."/>
            <person name="Van de Peer Y."/>
            <person name="Townsend C.A."/>
            <person name="Bolton M.D."/>
        </authorList>
    </citation>
    <scope>NUCLEOTIDE SEQUENCE [LARGE SCALE GENOMIC DNA]</scope>
    <source>
        <strain evidence="5">CBS538.71</strain>
    </source>
</reference>
<dbReference type="InterPro" id="IPR018834">
    <property type="entry name" value="DNA/RNA-bd_Est1-type"/>
</dbReference>
<keyword evidence="1" id="KW-0866">Nonsense-mediated mRNA decay</keyword>
<dbReference type="Gene3D" id="1.25.40.10">
    <property type="entry name" value="Tetratricopeptide repeat domain"/>
    <property type="match status" value="1"/>
</dbReference>